<dbReference type="AlphaFoldDB" id="A0A124H5V1"/>
<protein>
    <submittedName>
        <fullName evidence="2">Uncharacterized protein</fullName>
    </submittedName>
</protein>
<keyword evidence="1" id="KW-0472">Membrane</keyword>
<comment type="caution">
    <text evidence="2">The sequence shown here is derived from an EMBL/GenBank/DDBJ whole genome shotgun (WGS) entry which is preliminary data.</text>
</comment>
<proteinExistence type="predicted"/>
<gene>
    <name evidence="2" type="ORF">AQI70_05980</name>
</gene>
<dbReference type="RefSeq" id="WP_062145249.1">
    <property type="nucleotide sequence ID" value="NZ_KQ947985.1"/>
</dbReference>
<name>A0A124H5V1_9ACTN</name>
<keyword evidence="1" id="KW-0812">Transmembrane</keyword>
<sequence length="162" mass="18322">MEPDWVARGIAIAAAGAAATNVIFTALTYRRVRPKVKVSLFRAGVRTGTERNPEASDYMFILRFRNAGTTPVKVERIELVAYPRWYKSKNPELVKGKRFHAGHDEPPVVPALDGVTHPFYLPTGRLTDPEERKHLRFRVLLSNGESIVSPKLEDDEWLLPDD</sequence>
<keyword evidence="3" id="KW-1185">Reference proteome</keyword>
<evidence type="ECO:0000313" key="3">
    <source>
        <dbReference type="Proteomes" id="UP000054024"/>
    </source>
</evidence>
<organism evidence="2 3">
    <name type="scientific">Streptomyces curacoi</name>
    <dbReference type="NCBI Taxonomy" id="146536"/>
    <lineage>
        <taxon>Bacteria</taxon>
        <taxon>Bacillati</taxon>
        <taxon>Actinomycetota</taxon>
        <taxon>Actinomycetes</taxon>
        <taxon>Kitasatosporales</taxon>
        <taxon>Streptomycetaceae</taxon>
        <taxon>Streptomyces</taxon>
    </lineage>
</organism>
<keyword evidence="1" id="KW-1133">Transmembrane helix</keyword>
<evidence type="ECO:0000313" key="2">
    <source>
        <dbReference type="EMBL" id="KUM79743.1"/>
    </source>
</evidence>
<feature type="transmembrane region" description="Helical" evidence="1">
    <location>
        <begin position="6"/>
        <end position="29"/>
    </location>
</feature>
<reference evidence="2 3" key="1">
    <citation type="submission" date="2015-10" db="EMBL/GenBank/DDBJ databases">
        <title>Draft genome sequence of Streptomyces curacoi DSM 40107, type strain for the species Streptomyces curacoi.</title>
        <authorList>
            <person name="Ruckert C."/>
            <person name="Winkler A."/>
            <person name="Kalinowski J."/>
            <person name="Kampfer P."/>
            <person name="Glaeser S."/>
        </authorList>
    </citation>
    <scope>NUCLEOTIDE SEQUENCE [LARGE SCALE GENOMIC DNA]</scope>
    <source>
        <strain evidence="2 3">DSM 40107</strain>
    </source>
</reference>
<dbReference type="EMBL" id="LMWJ01000004">
    <property type="protein sequence ID" value="KUM79743.1"/>
    <property type="molecule type" value="Genomic_DNA"/>
</dbReference>
<dbReference type="Proteomes" id="UP000054024">
    <property type="component" value="Unassembled WGS sequence"/>
</dbReference>
<evidence type="ECO:0000256" key="1">
    <source>
        <dbReference type="SAM" id="Phobius"/>
    </source>
</evidence>
<accession>A0A124H5V1</accession>